<accession>A0A369WSQ0</accession>
<feature type="domain" description="CBS" evidence="3">
    <location>
        <begin position="11"/>
        <end position="69"/>
    </location>
</feature>
<dbReference type="CDD" id="cd04629">
    <property type="entry name" value="CBS_pair_bac"/>
    <property type="match status" value="1"/>
</dbReference>
<evidence type="ECO:0000256" key="1">
    <source>
        <dbReference type="ARBA" id="ARBA00023122"/>
    </source>
</evidence>
<gene>
    <name evidence="4" type="ORF">DV711_00930</name>
</gene>
<protein>
    <submittedName>
        <fullName evidence="4">CBS domain-containing protein</fullName>
    </submittedName>
</protein>
<dbReference type="InterPro" id="IPR044729">
    <property type="entry name" value="CBS_bac"/>
</dbReference>
<evidence type="ECO:0000313" key="4">
    <source>
        <dbReference type="EMBL" id="RDE24193.1"/>
    </source>
</evidence>
<dbReference type="InterPro" id="IPR051257">
    <property type="entry name" value="Diverse_CBS-Domain"/>
</dbReference>
<dbReference type="OrthoDB" id="9790355at2"/>
<proteinExistence type="predicted"/>
<dbReference type="EMBL" id="QQOH01000001">
    <property type="protein sequence ID" value="RDE24193.1"/>
    <property type="molecule type" value="Genomic_DNA"/>
</dbReference>
<dbReference type="PANTHER" id="PTHR43080:SF2">
    <property type="entry name" value="CBS DOMAIN-CONTAINING PROTEIN"/>
    <property type="match status" value="1"/>
</dbReference>
<dbReference type="InterPro" id="IPR000644">
    <property type="entry name" value="CBS_dom"/>
</dbReference>
<dbReference type="SUPFAM" id="SSF54631">
    <property type="entry name" value="CBS-domain pair"/>
    <property type="match status" value="1"/>
</dbReference>
<keyword evidence="5" id="KW-1185">Reference proteome</keyword>
<dbReference type="InterPro" id="IPR046342">
    <property type="entry name" value="CBS_dom_sf"/>
</dbReference>
<dbReference type="AlphaFoldDB" id="A0A369WSQ0"/>
<keyword evidence="1 2" id="KW-0129">CBS domain</keyword>
<dbReference type="SMART" id="SM00116">
    <property type="entry name" value="CBS"/>
    <property type="match status" value="2"/>
</dbReference>
<dbReference type="Proteomes" id="UP000253769">
    <property type="component" value="Unassembled WGS sequence"/>
</dbReference>
<evidence type="ECO:0000313" key="5">
    <source>
        <dbReference type="Proteomes" id="UP000253769"/>
    </source>
</evidence>
<dbReference type="RefSeq" id="WP_114693777.1">
    <property type="nucleotide sequence ID" value="NZ_QQOH01000001.1"/>
</dbReference>
<organism evidence="4 5">
    <name type="scientific">Motiliproteus coralliicola</name>
    <dbReference type="NCBI Taxonomy" id="2283196"/>
    <lineage>
        <taxon>Bacteria</taxon>
        <taxon>Pseudomonadati</taxon>
        <taxon>Pseudomonadota</taxon>
        <taxon>Gammaproteobacteria</taxon>
        <taxon>Oceanospirillales</taxon>
        <taxon>Oceanospirillaceae</taxon>
        <taxon>Motiliproteus</taxon>
    </lineage>
</organism>
<dbReference type="Pfam" id="PF00571">
    <property type="entry name" value="CBS"/>
    <property type="match status" value="2"/>
</dbReference>
<name>A0A369WSQ0_9GAMM</name>
<feature type="domain" description="CBS" evidence="3">
    <location>
        <begin position="79"/>
        <end position="136"/>
    </location>
</feature>
<dbReference type="Gene3D" id="3.10.580.10">
    <property type="entry name" value="CBS-domain"/>
    <property type="match status" value="1"/>
</dbReference>
<dbReference type="PANTHER" id="PTHR43080">
    <property type="entry name" value="CBS DOMAIN-CONTAINING PROTEIN CBSX3, MITOCHONDRIAL"/>
    <property type="match status" value="1"/>
</dbReference>
<dbReference type="PROSITE" id="PS51371">
    <property type="entry name" value="CBS"/>
    <property type="match status" value="2"/>
</dbReference>
<reference evidence="4 5" key="1">
    <citation type="submission" date="2018-07" db="EMBL/GenBank/DDBJ databases">
        <title>Motiliproteus coralliicola sp. nov., a bacterium isolated from Coral.</title>
        <authorList>
            <person name="Wang G."/>
        </authorList>
    </citation>
    <scope>NUCLEOTIDE SEQUENCE [LARGE SCALE GENOMIC DNA]</scope>
    <source>
        <strain evidence="4 5">C34</strain>
    </source>
</reference>
<sequence>MLKSVKVEDYMTTQLVTFKPETELFDAINIFSESNISGAPVVNDRGEMIGMLSEVDCLKAILQHTYHEEEHGGCVGDFMTAEVDTVASDADIISLSELFIEGRRRRMPVLREGKLVGQISRKDILRAVSDFVSKQN</sequence>
<comment type="caution">
    <text evidence="4">The sequence shown here is derived from an EMBL/GenBank/DDBJ whole genome shotgun (WGS) entry which is preliminary data.</text>
</comment>
<evidence type="ECO:0000259" key="3">
    <source>
        <dbReference type="PROSITE" id="PS51371"/>
    </source>
</evidence>
<evidence type="ECO:0000256" key="2">
    <source>
        <dbReference type="PROSITE-ProRule" id="PRU00703"/>
    </source>
</evidence>